<dbReference type="PANTHER" id="PTHR25465">
    <property type="entry name" value="B-BOX DOMAIN CONTAINING"/>
    <property type="match status" value="1"/>
</dbReference>
<dbReference type="SMART" id="SM00589">
    <property type="entry name" value="PRY"/>
    <property type="match status" value="1"/>
</dbReference>
<dbReference type="AlphaFoldDB" id="A0A8J4TL04"/>
<sequence length="251" mass="28833">SLQSLCVSSGCEDSPIITVNQRLSFDGLRKSLSDLKNKLWEEVNKLLQHAATVQMILTSEPKSRYDFFHYFCDLTLDPNTVHYELILSEENRVVTCSERKQQYFDHPERFDYYNLVLCKESLCGRWEVEWSSIGHVYISVSYKDISRKGRGPECWFGGNSQSWSLRCSSLSLYFCHNNIMTDLRAPSSSRIGVYVDHSAGTLSFYSISDTMELLHRVHTTFTQPLYAGFDLPYDGSTLIHNSRITDAAFLT</sequence>
<evidence type="ECO:0000256" key="1">
    <source>
        <dbReference type="ARBA" id="ARBA00022723"/>
    </source>
</evidence>
<accession>A0A8J4TL04</accession>
<dbReference type="GO" id="GO:0005737">
    <property type="term" value="C:cytoplasm"/>
    <property type="evidence" value="ECO:0007669"/>
    <property type="project" value="UniProtKB-ARBA"/>
</dbReference>
<gene>
    <name evidence="5" type="ORF">DAT39_017690</name>
</gene>
<dbReference type="PANTHER" id="PTHR25465:SF5">
    <property type="entry name" value="E3 UBIQUITIN_ISG15 LIGASE TRIM25-RELATED"/>
    <property type="match status" value="1"/>
</dbReference>
<dbReference type="Pfam" id="PF13765">
    <property type="entry name" value="PRY"/>
    <property type="match status" value="1"/>
</dbReference>
<evidence type="ECO:0000256" key="3">
    <source>
        <dbReference type="ARBA" id="ARBA00022833"/>
    </source>
</evidence>
<dbReference type="PROSITE" id="PS50188">
    <property type="entry name" value="B302_SPRY"/>
    <property type="match status" value="1"/>
</dbReference>
<evidence type="ECO:0000259" key="4">
    <source>
        <dbReference type="PROSITE" id="PS50188"/>
    </source>
</evidence>
<evidence type="ECO:0000313" key="6">
    <source>
        <dbReference type="Proteomes" id="UP000727407"/>
    </source>
</evidence>
<organism evidence="5 6">
    <name type="scientific">Clarias magur</name>
    <name type="common">Asian catfish</name>
    <name type="synonym">Macropteronotus magur</name>
    <dbReference type="NCBI Taxonomy" id="1594786"/>
    <lineage>
        <taxon>Eukaryota</taxon>
        <taxon>Metazoa</taxon>
        <taxon>Chordata</taxon>
        <taxon>Craniata</taxon>
        <taxon>Vertebrata</taxon>
        <taxon>Euteleostomi</taxon>
        <taxon>Actinopterygii</taxon>
        <taxon>Neopterygii</taxon>
        <taxon>Teleostei</taxon>
        <taxon>Ostariophysi</taxon>
        <taxon>Siluriformes</taxon>
        <taxon>Clariidae</taxon>
        <taxon>Clarias</taxon>
    </lineage>
</organism>
<feature type="non-terminal residue" evidence="5">
    <location>
        <position position="251"/>
    </location>
</feature>
<protein>
    <submittedName>
        <fullName evidence="5">Tripartite motif-containing protein 16-like</fullName>
    </submittedName>
</protein>
<keyword evidence="2" id="KW-0863">Zinc-finger</keyword>
<dbReference type="EMBL" id="QNUK01000489">
    <property type="protein sequence ID" value="KAF5892609.1"/>
    <property type="molecule type" value="Genomic_DNA"/>
</dbReference>
<dbReference type="SUPFAM" id="SSF49899">
    <property type="entry name" value="Concanavalin A-like lectins/glucanases"/>
    <property type="match status" value="1"/>
</dbReference>
<dbReference type="InterPro" id="IPR006574">
    <property type="entry name" value="PRY"/>
</dbReference>
<dbReference type="InterPro" id="IPR003877">
    <property type="entry name" value="SPRY_dom"/>
</dbReference>
<dbReference type="Proteomes" id="UP000727407">
    <property type="component" value="Unassembled WGS sequence"/>
</dbReference>
<dbReference type="Pfam" id="PF00622">
    <property type="entry name" value="SPRY"/>
    <property type="match status" value="1"/>
</dbReference>
<reference evidence="5" key="1">
    <citation type="submission" date="2020-07" db="EMBL/GenBank/DDBJ databases">
        <title>Clarias magur genome sequencing, assembly and annotation.</title>
        <authorList>
            <person name="Kushwaha B."/>
            <person name="Kumar R."/>
            <person name="Das P."/>
            <person name="Joshi C.G."/>
            <person name="Kumar D."/>
            <person name="Nagpure N.S."/>
            <person name="Pandey M."/>
            <person name="Agarwal S."/>
            <person name="Srivastava S."/>
            <person name="Singh M."/>
            <person name="Sahoo L."/>
            <person name="Jayasankar P."/>
            <person name="Meher P.K."/>
            <person name="Koringa P.G."/>
            <person name="Iquebal M.A."/>
            <person name="Das S.P."/>
            <person name="Bit A."/>
            <person name="Patnaik S."/>
            <person name="Patel N."/>
            <person name="Shah T.M."/>
            <person name="Hinsu A."/>
            <person name="Jena J.K."/>
        </authorList>
    </citation>
    <scope>NUCLEOTIDE SEQUENCE</scope>
    <source>
        <strain evidence="5">CIFAMagur01</strain>
        <tissue evidence="5">Testis</tissue>
    </source>
</reference>
<feature type="domain" description="B30.2/SPRY" evidence="4">
    <location>
        <begin position="54"/>
        <end position="247"/>
    </location>
</feature>
<feature type="non-terminal residue" evidence="5">
    <location>
        <position position="1"/>
    </location>
</feature>
<dbReference type="InterPro" id="IPR013320">
    <property type="entry name" value="ConA-like_dom_sf"/>
</dbReference>
<dbReference type="InterPro" id="IPR051051">
    <property type="entry name" value="E3_ubiq-ligase_TRIM/RNF"/>
</dbReference>
<proteinExistence type="predicted"/>
<dbReference type="InterPro" id="IPR043136">
    <property type="entry name" value="B30.2/SPRY_sf"/>
</dbReference>
<evidence type="ECO:0000313" key="5">
    <source>
        <dbReference type="EMBL" id="KAF5892609.1"/>
    </source>
</evidence>
<name>A0A8J4TL04_CLAMG</name>
<keyword evidence="3" id="KW-0862">Zinc</keyword>
<dbReference type="GO" id="GO:0008270">
    <property type="term" value="F:zinc ion binding"/>
    <property type="evidence" value="ECO:0007669"/>
    <property type="project" value="UniProtKB-KW"/>
</dbReference>
<evidence type="ECO:0000256" key="2">
    <source>
        <dbReference type="ARBA" id="ARBA00022771"/>
    </source>
</evidence>
<dbReference type="InterPro" id="IPR003879">
    <property type="entry name" value="Butyrophylin_SPRY"/>
</dbReference>
<dbReference type="SMART" id="SM00449">
    <property type="entry name" value="SPRY"/>
    <property type="match status" value="1"/>
</dbReference>
<dbReference type="OrthoDB" id="9903688at2759"/>
<dbReference type="CDD" id="cd16040">
    <property type="entry name" value="SPRY_PRY_SNTX"/>
    <property type="match status" value="1"/>
</dbReference>
<dbReference type="InterPro" id="IPR001870">
    <property type="entry name" value="B30.2/SPRY"/>
</dbReference>
<comment type="caution">
    <text evidence="5">The sequence shown here is derived from an EMBL/GenBank/DDBJ whole genome shotgun (WGS) entry which is preliminary data.</text>
</comment>
<dbReference type="Gene3D" id="2.60.120.920">
    <property type="match status" value="1"/>
</dbReference>
<keyword evidence="6" id="KW-1185">Reference proteome</keyword>
<dbReference type="PRINTS" id="PR01407">
    <property type="entry name" value="BUTYPHLNCDUF"/>
</dbReference>
<keyword evidence="1" id="KW-0479">Metal-binding</keyword>